<proteinExistence type="predicted"/>
<evidence type="ECO:0000313" key="13">
    <source>
        <dbReference type="EMBL" id="MCO4292415.1"/>
    </source>
</evidence>
<evidence type="ECO:0000256" key="10">
    <source>
        <dbReference type="ARBA" id="ARBA00023136"/>
    </source>
</evidence>
<dbReference type="PANTHER" id="PTHR43221:SF2">
    <property type="entry name" value="PROTEASE HTPX HOMOLOG"/>
    <property type="match status" value="1"/>
</dbReference>
<evidence type="ECO:0000256" key="11">
    <source>
        <dbReference type="SAM" id="Phobius"/>
    </source>
</evidence>
<dbReference type="GO" id="GO:0046872">
    <property type="term" value="F:metal ion binding"/>
    <property type="evidence" value="ECO:0007669"/>
    <property type="project" value="UniProtKB-KW"/>
</dbReference>
<keyword evidence="10 11" id="KW-0472">Membrane</keyword>
<feature type="transmembrane region" description="Helical" evidence="11">
    <location>
        <begin position="61"/>
        <end position="90"/>
    </location>
</feature>
<reference evidence="13" key="1">
    <citation type="submission" date="2022-06" db="EMBL/GenBank/DDBJ databases">
        <title>Solitalea sp. MAHUQ-68 isolated from rhizospheric soil.</title>
        <authorList>
            <person name="Huq M.A."/>
        </authorList>
    </citation>
    <scope>NUCLEOTIDE SEQUENCE</scope>
    <source>
        <strain evidence="13">MAHUQ-68</strain>
    </source>
</reference>
<dbReference type="AlphaFoldDB" id="A0A9X2F1L8"/>
<keyword evidence="14" id="KW-1185">Reference proteome</keyword>
<evidence type="ECO:0000256" key="9">
    <source>
        <dbReference type="ARBA" id="ARBA00023049"/>
    </source>
</evidence>
<evidence type="ECO:0000256" key="8">
    <source>
        <dbReference type="ARBA" id="ARBA00022989"/>
    </source>
</evidence>
<comment type="cofactor">
    <cofactor evidence="1">
        <name>Zn(2+)</name>
        <dbReference type="ChEBI" id="CHEBI:29105"/>
    </cofactor>
</comment>
<keyword evidence="7" id="KW-0862">Zinc</keyword>
<dbReference type="GO" id="GO:0006508">
    <property type="term" value="P:proteolysis"/>
    <property type="evidence" value="ECO:0007669"/>
    <property type="project" value="UniProtKB-KW"/>
</dbReference>
<dbReference type="Gene3D" id="3.30.2010.10">
    <property type="entry name" value="Metalloproteases ('zincins'), catalytic domain"/>
    <property type="match status" value="1"/>
</dbReference>
<evidence type="ECO:0000256" key="2">
    <source>
        <dbReference type="ARBA" id="ARBA00022475"/>
    </source>
</evidence>
<dbReference type="InterPro" id="IPR001915">
    <property type="entry name" value="Peptidase_M48"/>
</dbReference>
<evidence type="ECO:0000256" key="4">
    <source>
        <dbReference type="ARBA" id="ARBA00022692"/>
    </source>
</evidence>
<feature type="transmembrane region" description="Helical" evidence="11">
    <location>
        <begin position="29"/>
        <end position="55"/>
    </location>
</feature>
<evidence type="ECO:0000256" key="1">
    <source>
        <dbReference type="ARBA" id="ARBA00001947"/>
    </source>
</evidence>
<dbReference type="EMBL" id="JAMWYS010000024">
    <property type="protein sequence ID" value="MCO4292415.1"/>
    <property type="molecule type" value="Genomic_DNA"/>
</dbReference>
<evidence type="ECO:0000256" key="7">
    <source>
        <dbReference type="ARBA" id="ARBA00022833"/>
    </source>
</evidence>
<protein>
    <submittedName>
        <fullName evidence="13">M48 family metalloprotease</fullName>
        <ecNumber evidence="13">3.4.24.-</ecNumber>
    </submittedName>
</protein>
<evidence type="ECO:0000259" key="12">
    <source>
        <dbReference type="Pfam" id="PF01435"/>
    </source>
</evidence>
<evidence type="ECO:0000313" key="14">
    <source>
        <dbReference type="Proteomes" id="UP001155182"/>
    </source>
</evidence>
<keyword evidence="3" id="KW-0645">Protease</keyword>
<feature type="domain" description="Peptidase M48" evidence="12">
    <location>
        <begin position="160"/>
        <end position="372"/>
    </location>
</feature>
<keyword evidence="8 11" id="KW-1133">Transmembrane helix</keyword>
<comment type="caution">
    <text evidence="13">The sequence shown here is derived from an EMBL/GenBank/DDBJ whole genome shotgun (WGS) entry which is preliminary data.</text>
</comment>
<evidence type="ECO:0000256" key="5">
    <source>
        <dbReference type="ARBA" id="ARBA00022723"/>
    </source>
</evidence>
<evidence type="ECO:0000256" key="6">
    <source>
        <dbReference type="ARBA" id="ARBA00022801"/>
    </source>
</evidence>
<dbReference type="GO" id="GO:0004222">
    <property type="term" value="F:metalloendopeptidase activity"/>
    <property type="evidence" value="ECO:0007669"/>
    <property type="project" value="InterPro"/>
</dbReference>
<dbReference type="Proteomes" id="UP001155182">
    <property type="component" value="Unassembled WGS sequence"/>
</dbReference>
<dbReference type="EC" id="3.4.24.-" evidence="13"/>
<keyword evidence="2" id="KW-1003">Cell membrane</keyword>
<keyword evidence="4 11" id="KW-0812">Transmembrane</keyword>
<dbReference type="InterPro" id="IPR050083">
    <property type="entry name" value="HtpX_protease"/>
</dbReference>
<name>A0A9X2F1L8_9SPHI</name>
<dbReference type="PANTHER" id="PTHR43221">
    <property type="entry name" value="PROTEASE HTPX"/>
    <property type="match status" value="1"/>
</dbReference>
<sequence>MENIYPNSQNINLLKSQNFKKTVFTTVNAIILFIFCYIFLILTSILFAVACWYLGLAIIGLGIHLIVALIGAGVIALGIMIFLFTIKFILKNQKVINHGRVEIFEKEHPRLFKLINETALQVGTTFPKKVFISHDVNACVFYNSGFWSLFFPVKKNLEIGLGLVNCLNEGELKAILAHEFGHFSQSSMRVANYVYRVNRIIFSMVYEQDHWDTLLVKWSNVGSIFSSFASVTFHIANYIRRILIKAYQPINIRYLRLSKEMEYHADLVSASITGSQTSISALRRVEFGAIIYNDVISKLNEIGSGGKKTENLYANFSEQLIIRSKKNNFDVINNLPILTDDVINKLLFPRVTFHDKWATHPSLKERTSNIQQTNFKDNSSDQNPWFLFENADQLQKEITSKLYTLAFPNKEFSIITKEDFNAEINKEPANYSLHKFFNLFYLDRSLNNLQLDELLTAPGERFTFEEIFTEDFENNWRIYLRNSNDLETLKAIQEGLISTDFYEFDNVRYNLSDIDASINILQAEVNLQKEALQAKDEQAFLFCYFRSVDESIIKGDLYRALYEDFQLLQSEVDEYKKVLVAFYSCINYLSANGTYYQDDVDKANDLLNKALMSLRKRFEESEKLSLNQTYSENLLNGYSCFLLSNKIEIPLPSTELSNAVFEKGFEITNDILKKVFELKSSAEMNLLTFQMDLIKENTLT</sequence>
<gene>
    <name evidence="13" type="ORF">NF867_06020</name>
</gene>
<dbReference type="CDD" id="cd07328">
    <property type="entry name" value="M48_Ste24p_like"/>
    <property type="match status" value="1"/>
</dbReference>
<keyword evidence="6 13" id="KW-0378">Hydrolase</keyword>
<keyword evidence="9 13" id="KW-0482">Metalloprotease</keyword>
<accession>A0A9X2F1L8</accession>
<dbReference type="RefSeq" id="WP_252586803.1">
    <property type="nucleotide sequence ID" value="NZ_JAMWYS010000024.1"/>
</dbReference>
<keyword evidence="5" id="KW-0479">Metal-binding</keyword>
<organism evidence="13 14">
    <name type="scientific">Solitalea agri</name>
    <dbReference type="NCBI Taxonomy" id="2953739"/>
    <lineage>
        <taxon>Bacteria</taxon>
        <taxon>Pseudomonadati</taxon>
        <taxon>Bacteroidota</taxon>
        <taxon>Sphingobacteriia</taxon>
        <taxon>Sphingobacteriales</taxon>
        <taxon>Sphingobacteriaceae</taxon>
        <taxon>Solitalea</taxon>
    </lineage>
</organism>
<evidence type="ECO:0000256" key="3">
    <source>
        <dbReference type="ARBA" id="ARBA00022670"/>
    </source>
</evidence>
<dbReference type="Pfam" id="PF01435">
    <property type="entry name" value="Peptidase_M48"/>
    <property type="match status" value="1"/>
</dbReference>